<evidence type="ECO:0000313" key="2">
    <source>
        <dbReference type="Proteomes" id="UP001642484"/>
    </source>
</evidence>
<dbReference type="EMBL" id="CAXAMN010028473">
    <property type="protein sequence ID" value="CAK9116682.1"/>
    <property type="molecule type" value="Genomic_DNA"/>
</dbReference>
<sequence>MVHQEGRGDKGTALMERISTATYDACRSQRLKLEGFPDVQPLLLEMQKTSGAGENSPAIDGSSFKVTVQQPGGALVVKEQFFEQFDEVEEFSAIVEQHNKSYNPDNIRLKESVVTTPKPEILKTQLVSSDEPLTGASLTSLPNVSTLQVNSQVCLICDQSGEKIYAMAEEQCTLLSMRELCSFGSGTWCDGPDAKELQQSDNKWLACSMTLDSHIILEKKHLLQHLQNLSCLEKPATLREVLTLLEDAGEATVPQGIFMSESD</sequence>
<comment type="caution">
    <text evidence="1">The sequence shown here is derived from an EMBL/GenBank/DDBJ whole genome shotgun (WGS) entry which is preliminary data.</text>
</comment>
<gene>
    <name evidence="1" type="ORF">CCMP2556_LOCUS54193</name>
</gene>
<reference evidence="1 2" key="1">
    <citation type="submission" date="2024-02" db="EMBL/GenBank/DDBJ databases">
        <authorList>
            <person name="Chen Y."/>
            <person name="Shah S."/>
            <person name="Dougan E. K."/>
            <person name="Thang M."/>
            <person name="Chan C."/>
        </authorList>
    </citation>
    <scope>NUCLEOTIDE SEQUENCE [LARGE SCALE GENOMIC DNA]</scope>
</reference>
<dbReference type="Proteomes" id="UP001642484">
    <property type="component" value="Unassembled WGS sequence"/>
</dbReference>
<protein>
    <submittedName>
        <fullName evidence="1">Uncharacterized protein</fullName>
    </submittedName>
</protein>
<proteinExistence type="predicted"/>
<keyword evidence="2" id="KW-1185">Reference proteome</keyword>
<organism evidence="1 2">
    <name type="scientific">Durusdinium trenchii</name>
    <dbReference type="NCBI Taxonomy" id="1381693"/>
    <lineage>
        <taxon>Eukaryota</taxon>
        <taxon>Sar</taxon>
        <taxon>Alveolata</taxon>
        <taxon>Dinophyceae</taxon>
        <taxon>Suessiales</taxon>
        <taxon>Symbiodiniaceae</taxon>
        <taxon>Durusdinium</taxon>
    </lineage>
</organism>
<evidence type="ECO:0000313" key="1">
    <source>
        <dbReference type="EMBL" id="CAK9116682.1"/>
    </source>
</evidence>
<name>A0ABP0SW66_9DINO</name>
<accession>A0ABP0SW66</accession>